<evidence type="ECO:0000313" key="1">
    <source>
        <dbReference type="EMBL" id="KAL3229069.1"/>
    </source>
</evidence>
<dbReference type="Pfam" id="PF11561">
    <property type="entry name" value="Saw1"/>
    <property type="match status" value="1"/>
</dbReference>
<dbReference type="Proteomes" id="UP001623330">
    <property type="component" value="Unassembled WGS sequence"/>
</dbReference>
<keyword evidence="2" id="KW-1185">Reference proteome</keyword>
<evidence type="ECO:0000313" key="2">
    <source>
        <dbReference type="Proteomes" id="UP001623330"/>
    </source>
</evidence>
<protein>
    <submittedName>
        <fullName evidence="1">Uncharacterized protein</fullName>
    </submittedName>
</protein>
<dbReference type="InterPro" id="IPR021624">
    <property type="entry name" value="Saw1"/>
</dbReference>
<gene>
    <name evidence="1" type="ORF">RNJ44_02156</name>
</gene>
<reference evidence="1 2" key="1">
    <citation type="submission" date="2024-05" db="EMBL/GenBank/DDBJ databases">
        <title>Long read based assembly of the Candida bracarensis genome reveals expanded adhesin content.</title>
        <authorList>
            <person name="Marcet-Houben M."/>
            <person name="Ksiezopolska E."/>
            <person name="Gabaldon T."/>
        </authorList>
    </citation>
    <scope>NUCLEOTIDE SEQUENCE [LARGE SCALE GENOMIC DNA]</scope>
    <source>
        <strain evidence="1 2">CBM6</strain>
    </source>
</reference>
<name>A0ABR4NMM9_9SACH</name>
<proteinExistence type="predicted"/>
<sequence length="255" mass="29447">MVQNLAFIKISNDCVLPIRVHINRKQILTTTSNDTTVQAPLLSNNTIVCLKSPLTKLYLSNTDLKNLSEDVKEDLLIILYDLTSPSMKEHILNKLRVGHSIDFKENVIEKLNDSLHSNLSSSSLTSIKRVGRFRYKLTFRKNWDADIYISNIKKLETIRTYLIFKDQYPQWTEYPCIEKRKSLMLMEQSVDSQHNDPSILVEEDDAMTNTDEASNQKPSITFKYTSILSLIQCIDLYVLKRPKRKRNAQTTTASN</sequence>
<dbReference type="EMBL" id="JBEVYD010000012">
    <property type="protein sequence ID" value="KAL3229069.1"/>
    <property type="molecule type" value="Genomic_DNA"/>
</dbReference>
<accession>A0ABR4NMM9</accession>
<comment type="caution">
    <text evidence="1">The sequence shown here is derived from an EMBL/GenBank/DDBJ whole genome shotgun (WGS) entry which is preliminary data.</text>
</comment>
<organism evidence="1 2">
    <name type="scientific">Nakaseomyces bracarensis</name>
    <dbReference type="NCBI Taxonomy" id="273131"/>
    <lineage>
        <taxon>Eukaryota</taxon>
        <taxon>Fungi</taxon>
        <taxon>Dikarya</taxon>
        <taxon>Ascomycota</taxon>
        <taxon>Saccharomycotina</taxon>
        <taxon>Saccharomycetes</taxon>
        <taxon>Saccharomycetales</taxon>
        <taxon>Saccharomycetaceae</taxon>
        <taxon>Nakaseomyces</taxon>
    </lineage>
</organism>